<dbReference type="PANTHER" id="PTHR43540">
    <property type="entry name" value="PEROXYUREIDOACRYLATE/UREIDOACRYLATE AMIDOHYDROLASE-RELATED"/>
    <property type="match status" value="1"/>
</dbReference>
<dbReference type="PANTHER" id="PTHR43540:SF6">
    <property type="entry name" value="ISOCHORISMATASE-LIKE DOMAIN-CONTAINING PROTEIN"/>
    <property type="match status" value="1"/>
</dbReference>
<feature type="domain" description="Isochorismatase-like" evidence="2">
    <location>
        <begin position="22"/>
        <end position="198"/>
    </location>
</feature>
<accession>A0ABQ4SR11</accession>
<comment type="caution">
    <text evidence="3">The sequence shown here is derived from an EMBL/GenBank/DDBJ whole genome shotgun (WGS) entry which is preliminary data.</text>
</comment>
<dbReference type="CDD" id="cd00431">
    <property type="entry name" value="cysteine_hydrolases"/>
    <property type="match status" value="1"/>
</dbReference>
<evidence type="ECO:0000313" key="4">
    <source>
        <dbReference type="Proteomes" id="UP001055153"/>
    </source>
</evidence>
<keyword evidence="1" id="KW-0378">Hydrolase</keyword>
<gene>
    <name evidence="3" type="primary">rutB_2</name>
    <name evidence="3" type="ORF">GMJLKIPL_6214</name>
</gene>
<dbReference type="InterPro" id="IPR000868">
    <property type="entry name" value="Isochorismatase-like_dom"/>
</dbReference>
<dbReference type="InterPro" id="IPR036380">
    <property type="entry name" value="Isochorismatase-like_sf"/>
</dbReference>
<dbReference type="SUPFAM" id="SSF52499">
    <property type="entry name" value="Isochorismatase-like hydrolases"/>
    <property type="match status" value="1"/>
</dbReference>
<name>A0ABQ4SR11_9HYPH</name>
<evidence type="ECO:0000256" key="1">
    <source>
        <dbReference type="ARBA" id="ARBA00022801"/>
    </source>
</evidence>
<keyword evidence="4" id="KW-1185">Reference proteome</keyword>
<evidence type="ECO:0000259" key="2">
    <source>
        <dbReference type="Pfam" id="PF00857"/>
    </source>
</evidence>
<dbReference type="RefSeq" id="WP_238241614.1">
    <property type="nucleotide sequence ID" value="NZ_BPQQ01000109.1"/>
</dbReference>
<reference evidence="3" key="2">
    <citation type="submission" date="2021-08" db="EMBL/GenBank/DDBJ databases">
        <authorList>
            <person name="Tani A."/>
            <person name="Ola A."/>
            <person name="Ogura Y."/>
            <person name="Katsura K."/>
            <person name="Hayashi T."/>
        </authorList>
    </citation>
    <scope>NUCLEOTIDE SEQUENCE</scope>
    <source>
        <strain evidence="3">DSM 17168</strain>
    </source>
</reference>
<dbReference type="EMBL" id="BPQQ01000109">
    <property type="protein sequence ID" value="GJE04253.1"/>
    <property type="molecule type" value="Genomic_DNA"/>
</dbReference>
<dbReference type="InterPro" id="IPR050272">
    <property type="entry name" value="Isochorismatase-like_hydrls"/>
</dbReference>
<dbReference type="Proteomes" id="UP001055153">
    <property type="component" value="Unassembled WGS sequence"/>
</dbReference>
<dbReference type="Gene3D" id="3.40.50.850">
    <property type="entry name" value="Isochorismatase-like"/>
    <property type="match status" value="1"/>
</dbReference>
<proteinExistence type="predicted"/>
<reference evidence="3" key="1">
    <citation type="journal article" date="2021" name="Front. Microbiol.">
        <title>Comprehensive Comparative Genomics and Phenotyping of Methylobacterium Species.</title>
        <authorList>
            <person name="Alessa O."/>
            <person name="Ogura Y."/>
            <person name="Fujitani Y."/>
            <person name="Takami H."/>
            <person name="Hayashi T."/>
            <person name="Sahin N."/>
            <person name="Tani A."/>
        </authorList>
    </citation>
    <scope>NUCLEOTIDE SEQUENCE</scope>
    <source>
        <strain evidence="3">DSM 17168</strain>
    </source>
</reference>
<dbReference type="Pfam" id="PF00857">
    <property type="entry name" value="Isochorismatase"/>
    <property type="match status" value="1"/>
</dbReference>
<evidence type="ECO:0000313" key="3">
    <source>
        <dbReference type="EMBL" id="GJE04253.1"/>
    </source>
</evidence>
<organism evidence="3 4">
    <name type="scientific">Methylobacterium isbiliense</name>
    <dbReference type="NCBI Taxonomy" id="315478"/>
    <lineage>
        <taxon>Bacteria</taxon>
        <taxon>Pseudomonadati</taxon>
        <taxon>Pseudomonadota</taxon>
        <taxon>Alphaproteobacteria</taxon>
        <taxon>Hyphomicrobiales</taxon>
        <taxon>Methylobacteriaceae</taxon>
        <taxon>Methylobacterium</taxon>
    </lineage>
</organism>
<protein>
    <submittedName>
        <fullName evidence="3">Peroxyureidoacrylate/ureidoacrylate amidohydrolase RutB</fullName>
    </submittedName>
</protein>
<sequence length="208" mass="23152">MGTPTPADTDALPNGPLDASAVHLCVDMQNLFARETDWHTPWLARVLPDVRRLAERHPGRTIFTRFIPAERPGEGRGCWKRYYERWASMTIEALGPEMIDLVPELAALTPPAEVIDKTVYSPWLDPALETALQRRGTGTLVITGGETDVCVLATVLGAVDRGYRIVLATDGLCSSSDETHDALLTLYQQRFGQQIETARIDQILRNWI</sequence>